<evidence type="ECO:0000256" key="22">
    <source>
        <dbReference type="SAM" id="Phobius"/>
    </source>
</evidence>
<organism evidence="27 29">
    <name type="scientific">Phyllostomus discolor</name>
    <name type="common">pale spear-nosed bat</name>
    <dbReference type="NCBI Taxonomy" id="89673"/>
    <lineage>
        <taxon>Eukaryota</taxon>
        <taxon>Metazoa</taxon>
        <taxon>Chordata</taxon>
        <taxon>Craniata</taxon>
        <taxon>Vertebrata</taxon>
        <taxon>Euteleostomi</taxon>
        <taxon>Mammalia</taxon>
        <taxon>Eutheria</taxon>
        <taxon>Laurasiatheria</taxon>
        <taxon>Chiroptera</taxon>
        <taxon>Yangochiroptera</taxon>
        <taxon>Phyllostomidae</taxon>
        <taxon>Phyllostominae</taxon>
        <taxon>Phyllostomus</taxon>
    </lineage>
</organism>
<dbReference type="InterPro" id="IPR013151">
    <property type="entry name" value="Immunoglobulin_dom"/>
</dbReference>
<evidence type="ECO:0000256" key="17">
    <source>
        <dbReference type="ARBA" id="ARBA00023180"/>
    </source>
</evidence>
<evidence type="ECO:0000259" key="25">
    <source>
        <dbReference type="PROSITE" id="PS50835"/>
    </source>
</evidence>
<comment type="similarity">
    <text evidence="3">Belongs to the interleukin-1 receptor family.</text>
</comment>
<keyword evidence="18" id="KW-0393">Immunoglobulin domain</keyword>
<evidence type="ECO:0000256" key="6">
    <source>
        <dbReference type="ARBA" id="ARBA00022525"/>
    </source>
</evidence>
<feature type="chain" id="PRO_5044641438" description="Interleukin-1 receptor-like 1" evidence="23">
    <location>
        <begin position="19"/>
        <end position="556"/>
    </location>
</feature>
<evidence type="ECO:0000259" key="24">
    <source>
        <dbReference type="PROSITE" id="PS50104"/>
    </source>
</evidence>
<dbReference type="Proteomes" id="UP000504628">
    <property type="component" value="Chromosome 6"/>
</dbReference>
<dbReference type="GO" id="GO:0016787">
    <property type="term" value="F:hydrolase activity"/>
    <property type="evidence" value="ECO:0007669"/>
    <property type="project" value="UniProtKB-KW"/>
</dbReference>
<keyword evidence="5" id="KW-1017">Isopeptide bond</keyword>
<keyword evidence="17" id="KW-0325">Glycoprotein</keyword>
<name>A0A6J2LXY4_9CHIR</name>
<evidence type="ECO:0000256" key="15">
    <source>
        <dbReference type="ARBA" id="ARBA00023157"/>
    </source>
</evidence>
<evidence type="ECO:0000256" key="19">
    <source>
        <dbReference type="ARBA" id="ARBA00053357"/>
    </source>
</evidence>
<dbReference type="Pfam" id="PF00047">
    <property type="entry name" value="ig"/>
    <property type="match status" value="1"/>
</dbReference>
<keyword evidence="9" id="KW-0677">Repeat</keyword>
<evidence type="ECO:0000256" key="5">
    <source>
        <dbReference type="ARBA" id="ARBA00022499"/>
    </source>
</evidence>
<feature type="domain" description="Ig-like" evidence="25">
    <location>
        <begin position="28"/>
        <end position="103"/>
    </location>
</feature>
<dbReference type="InterPro" id="IPR003598">
    <property type="entry name" value="Ig_sub2"/>
</dbReference>
<comment type="function">
    <text evidence="20">Receptor for interleukin-33 (IL-33) which plays crucial roles in innate and adaptive immunity, contributing to tissue homeostasis and responses to environmental stresses together with coreceptor IL1RAP. Its stimulation recruits MYD88, IRAK1, IRAK4, and TRAF6, followed by phosphorylation of MAPK3/ERK1 and/or MAPK1/ERK2, MAPK14, and MAPK8. Possibly involved in helper T-cell function. Upon tissue injury, induces UCP2-dependent mitochondrial rewiring that attenuates the generation of reactive oxygen species and preserves the integrity of Krebs cycle required for persistent production of itaconate and subsequent GATA3-dependent differentiation of inflammation-resolving alternatively activated macrophages.</text>
</comment>
<feature type="domain" description="TIR" evidence="24">
    <location>
        <begin position="375"/>
        <end position="535"/>
    </location>
</feature>
<feature type="signal peptide" evidence="23">
    <location>
        <begin position="1"/>
        <end position="18"/>
    </location>
</feature>
<feature type="domain" description="Ig-like" evidence="25">
    <location>
        <begin position="212"/>
        <end position="307"/>
    </location>
</feature>
<dbReference type="Pfam" id="PF01582">
    <property type="entry name" value="TIR"/>
    <property type="match status" value="1"/>
</dbReference>
<sequence length="556" mass="63892">MRLWVLAVLTVLIHFTVATFNKSSWGLENEALIVMCPRQGKSQNPVVWFYSKTNKSVTTQKESRVFASGERLKLLPAKVEDSGIYTCIIRSPTFIKTGYVNVTIYKKQPDCSIPDDMIYSTTSGSEKNSKIFCPTIYLYNWTAPVEWFKNCKALRGSRYYTHKTYLLIDNATSKDTGDYTCRFMHNENGASYNVTATRSFTVHEEKSFSLFPVIIAPPQNETKDVEIGKTANIICSACFGKGSQLMSAVQWQVNGSIIGNSGEARIQEEQEQNQSSSNELTCRSTILRIADVREEDLLLKYDCLARNFYGLRRHTIILRRKKPIDRQSTYYILAGFGILLMLINIMMIMLKVFWIEAVLLWRDIARPYKTRNDGKIYDAYVIYPWNHKDSPEATSSVDYFVHQILPDVLENKCGYNLCIHGRDLLPGEDMATAVETNIRKSRRYIFILTPQIVYGKEFTYEQEIALHRALIQDDSKAILIEMEALSEPGRLQLAGLPDSLQHLVKMQGTIKWREDHVANKRSLNSRFWKHVRYHMPVPNRLPRKTCILASSNAQEQ</sequence>
<dbReference type="InterPro" id="IPR035897">
    <property type="entry name" value="Toll_tir_struct_dom_sf"/>
</dbReference>
<dbReference type="PRINTS" id="PR01537">
    <property type="entry name" value="INTRLKN1R1F"/>
</dbReference>
<reference evidence="29" key="2">
    <citation type="submission" date="2025-04" db="UniProtKB">
        <authorList>
            <consortium name="RefSeq"/>
        </authorList>
    </citation>
    <scope>IDENTIFICATION</scope>
    <source>
        <tissue evidence="29">Muscle</tissue>
    </source>
</reference>
<keyword evidence="14 22" id="KW-0472">Membrane</keyword>
<evidence type="ECO:0000256" key="11">
    <source>
        <dbReference type="ARBA" id="ARBA00022843"/>
    </source>
</evidence>
<dbReference type="AlphaFoldDB" id="A0A6J2LXY4"/>
<dbReference type="GO" id="GO:0005576">
    <property type="term" value="C:extracellular region"/>
    <property type="evidence" value="ECO:0007669"/>
    <property type="project" value="UniProtKB-SubCell"/>
</dbReference>
<evidence type="ECO:0000313" key="27">
    <source>
        <dbReference type="Proteomes" id="UP000504628"/>
    </source>
</evidence>
<dbReference type="SMART" id="SM00409">
    <property type="entry name" value="IG"/>
    <property type="match status" value="3"/>
</dbReference>
<evidence type="ECO:0000256" key="8">
    <source>
        <dbReference type="ARBA" id="ARBA00022729"/>
    </source>
</evidence>
<dbReference type="FunFam" id="2.60.40.10:FF:000188">
    <property type="entry name" value="Interleukin-1 receptor accessory protein-like 1"/>
    <property type="match status" value="1"/>
</dbReference>
<dbReference type="GO" id="GO:0004908">
    <property type="term" value="F:interleukin-1 receptor activity"/>
    <property type="evidence" value="ECO:0007669"/>
    <property type="project" value="InterPro"/>
</dbReference>
<keyword evidence="10" id="KW-0378">Hydrolase</keyword>
<dbReference type="FunFam" id="3.40.50.10140:FF:000002">
    <property type="entry name" value="Interleukin 1 receptor accessory protein"/>
    <property type="match status" value="1"/>
</dbReference>
<keyword evidence="11" id="KW-0832">Ubl conjugation</keyword>
<evidence type="ECO:0000256" key="21">
    <source>
        <dbReference type="ARBA" id="ARBA00069773"/>
    </source>
</evidence>
<feature type="domain" description="Ig-like" evidence="25">
    <location>
        <begin position="114"/>
        <end position="197"/>
    </location>
</feature>
<evidence type="ECO:0000313" key="29">
    <source>
        <dbReference type="RefSeq" id="XP_028372592.1"/>
    </source>
</evidence>
<evidence type="ECO:0000256" key="9">
    <source>
        <dbReference type="ARBA" id="ARBA00022737"/>
    </source>
</evidence>
<dbReference type="PROSITE" id="PS50835">
    <property type="entry name" value="IG_LIKE"/>
    <property type="match status" value="3"/>
</dbReference>
<dbReference type="Proteomes" id="UP000664940">
    <property type="component" value="Unassembled WGS sequence"/>
</dbReference>
<reference evidence="26 28" key="1">
    <citation type="journal article" date="2020" name="Nature">
        <title>Six reference-quality genomes reveal evolution of bat adaptations.</title>
        <authorList>
            <person name="Jebb D."/>
            <person name="Huang Z."/>
            <person name="Pippel M."/>
            <person name="Hughes G.M."/>
            <person name="Lavrichenko K."/>
            <person name="Devanna P."/>
            <person name="Winkler S."/>
            <person name="Jermiin L.S."/>
            <person name="Skirmuntt E.C."/>
            <person name="Katzourakis A."/>
            <person name="Burkitt-Gray L."/>
            <person name="Ray D.A."/>
            <person name="Sullivan K.A.M."/>
            <person name="Roscito J.G."/>
            <person name="Kirilenko B.M."/>
            <person name="Davalos L.M."/>
            <person name="Corthals A.P."/>
            <person name="Power M.L."/>
            <person name="Jones G."/>
            <person name="Ransome R.D."/>
            <person name="Dechmann D.K.N."/>
            <person name="Locatelli A.G."/>
            <person name="Puechmaille S.J."/>
            <person name="Fedrigo O."/>
            <person name="Jarvis E.D."/>
            <person name="Hiller M."/>
            <person name="Vernes S.C."/>
            <person name="Myers E.W."/>
            <person name="Teeling E.C."/>
        </authorList>
    </citation>
    <scope>NUCLEOTIDE SEQUENCE [LARGE SCALE GENOMIC DNA]</scope>
    <source>
        <strain evidence="26">Bat1K_MPI-CBG_1</strain>
    </source>
</reference>
<dbReference type="InterPro" id="IPR036179">
    <property type="entry name" value="Ig-like_dom_sf"/>
</dbReference>
<evidence type="ECO:0000256" key="7">
    <source>
        <dbReference type="ARBA" id="ARBA00022692"/>
    </source>
</evidence>
<proteinExistence type="inferred from homology"/>
<dbReference type="InterPro" id="IPR015621">
    <property type="entry name" value="IL-1_rcpt_fam"/>
</dbReference>
<evidence type="ECO:0000256" key="23">
    <source>
        <dbReference type="SAM" id="SignalP"/>
    </source>
</evidence>
<keyword evidence="15" id="KW-1015">Disulfide bond</keyword>
<evidence type="ECO:0000256" key="12">
    <source>
        <dbReference type="ARBA" id="ARBA00022989"/>
    </source>
</evidence>
<dbReference type="SUPFAM" id="SSF48726">
    <property type="entry name" value="Immunoglobulin"/>
    <property type="match status" value="3"/>
</dbReference>
<dbReference type="FunFam" id="2.60.40.10:FF:001471">
    <property type="entry name" value="interleukin-1 receptor-like 1 isoform X3"/>
    <property type="match status" value="1"/>
</dbReference>
<keyword evidence="27" id="KW-1185">Reference proteome</keyword>
<feature type="transmembrane region" description="Helical" evidence="22">
    <location>
        <begin position="330"/>
        <end position="361"/>
    </location>
</feature>
<evidence type="ECO:0000256" key="10">
    <source>
        <dbReference type="ARBA" id="ARBA00022801"/>
    </source>
</evidence>
<dbReference type="SMART" id="SM00255">
    <property type="entry name" value="TIR"/>
    <property type="match status" value="1"/>
</dbReference>
<keyword evidence="12 22" id="KW-1133">Transmembrane helix</keyword>
<evidence type="ECO:0000256" key="20">
    <source>
        <dbReference type="ARBA" id="ARBA00053718"/>
    </source>
</evidence>
<dbReference type="SUPFAM" id="SSF52200">
    <property type="entry name" value="Toll/Interleukin receptor TIR domain"/>
    <property type="match status" value="1"/>
</dbReference>
<dbReference type="InterPro" id="IPR004074">
    <property type="entry name" value="IL-1_rcpt_I/II-typ"/>
</dbReference>
<dbReference type="EMBL" id="JABVXQ010000006">
    <property type="protein sequence ID" value="KAF6103738.1"/>
    <property type="molecule type" value="Genomic_DNA"/>
</dbReference>
<evidence type="ECO:0000256" key="16">
    <source>
        <dbReference type="ARBA" id="ARBA00023170"/>
    </source>
</evidence>
<dbReference type="InterPro" id="IPR007110">
    <property type="entry name" value="Ig-like_dom"/>
</dbReference>
<dbReference type="FunFam" id="2.60.40.10:FF:000284">
    <property type="entry name" value="interleukin-1 receptor accessory protein-like 1"/>
    <property type="match status" value="1"/>
</dbReference>
<dbReference type="Gene3D" id="3.40.50.10140">
    <property type="entry name" value="Toll/interleukin-1 receptor homology (TIR) domain"/>
    <property type="match status" value="1"/>
</dbReference>
<dbReference type="CTD" id="9173"/>
<protein>
    <recommendedName>
        <fullName evidence="21">Interleukin-1 receptor-like 1</fullName>
    </recommendedName>
</protein>
<comment type="function">
    <text evidence="19">Inhibits IL-33 signaling.</text>
</comment>
<keyword evidence="13" id="KW-0520">NAD</keyword>
<keyword evidence="6" id="KW-0964">Secreted</keyword>
<evidence type="ECO:0000256" key="14">
    <source>
        <dbReference type="ARBA" id="ARBA00023136"/>
    </source>
</evidence>
<keyword evidence="16 26" id="KW-0675">Receptor</keyword>
<dbReference type="OrthoDB" id="6132459at2759"/>
<evidence type="ECO:0000256" key="1">
    <source>
        <dbReference type="ARBA" id="ARBA00004251"/>
    </source>
</evidence>
<dbReference type="PRINTS" id="PR01536">
    <property type="entry name" value="INTRLKN1R12F"/>
</dbReference>
<evidence type="ECO:0000313" key="28">
    <source>
        <dbReference type="Proteomes" id="UP000664940"/>
    </source>
</evidence>
<gene>
    <name evidence="29" type="primary">IL1RL1</name>
    <name evidence="26" type="ORF">HJG60_006707</name>
</gene>
<keyword evidence="4" id="KW-1003">Cell membrane</keyword>
<dbReference type="SMART" id="SM00408">
    <property type="entry name" value="IGc2"/>
    <property type="match status" value="1"/>
</dbReference>
<comment type="subcellular location">
    <subcellularLocation>
        <location evidence="1">Cell membrane</location>
        <topology evidence="1">Single-pass type I membrane protein</topology>
    </subcellularLocation>
    <subcellularLocation>
        <location evidence="2">Secreted</location>
    </subcellularLocation>
</comment>
<evidence type="ECO:0000256" key="4">
    <source>
        <dbReference type="ARBA" id="ARBA00022475"/>
    </source>
</evidence>
<accession>A0A6J2LXY4</accession>
<dbReference type="GO" id="GO:0002113">
    <property type="term" value="F:interleukin-33 binding"/>
    <property type="evidence" value="ECO:0007669"/>
    <property type="project" value="TreeGrafter"/>
</dbReference>
<dbReference type="GO" id="GO:0005886">
    <property type="term" value="C:plasma membrane"/>
    <property type="evidence" value="ECO:0007669"/>
    <property type="project" value="UniProtKB-SubCell"/>
</dbReference>
<dbReference type="InterPro" id="IPR013783">
    <property type="entry name" value="Ig-like_fold"/>
</dbReference>
<dbReference type="InterPro" id="IPR003599">
    <property type="entry name" value="Ig_sub"/>
</dbReference>
<evidence type="ECO:0000256" key="18">
    <source>
        <dbReference type="ARBA" id="ARBA00023319"/>
    </source>
</evidence>
<evidence type="ECO:0000256" key="3">
    <source>
        <dbReference type="ARBA" id="ARBA00009752"/>
    </source>
</evidence>
<dbReference type="InterPro" id="IPR000157">
    <property type="entry name" value="TIR_dom"/>
</dbReference>
<evidence type="ECO:0000313" key="26">
    <source>
        <dbReference type="EMBL" id="KAF6103738.1"/>
    </source>
</evidence>
<keyword evidence="8 23" id="KW-0732">Signal</keyword>
<evidence type="ECO:0000256" key="2">
    <source>
        <dbReference type="ARBA" id="ARBA00004613"/>
    </source>
</evidence>
<dbReference type="Gene3D" id="2.60.40.10">
    <property type="entry name" value="Immunoglobulins"/>
    <property type="match status" value="3"/>
</dbReference>
<dbReference type="PANTHER" id="PTHR11890:SF7">
    <property type="entry name" value="INTERLEUKIN-1 RECEPTOR-LIKE 1"/>
    <property type="match status" value="1"/>
</dbReference>
<evidence type="ECO:0000256" key="13">
    <source>
        <dbReference type="ARBA" id="ARBA00023027"/>
    </source>
</evidence>
<dbReference type="PANTHER" id="PTHR11890">
    <property type="entry name" value="INTERLEUKIN-1 RECEPTOR FAMILY MEMBER"/>
    <property type="match status" value="1"/>
</dbReference>
<dbReference type="KEGG" id="pdic:114500178"/>
<keyword evidence="7 22" id="KW-0812">Transmembrane</keyword>
<dbReference type="RefSeq" id="XP_028372592.1">
    <property type="nucleotide sequence ID" value="XM_028516791.2"/>
</dbReference>
<dbReference type="PROSITE" id="PS50104">
    <property type="entry name" value="TIR"/>
    <property type="match status" value="1"/>
</dbReference>
<dbReference type="GeneID" id="114500178"/>